<evidence type="ECO:0000313" key="2">
    <source>
        <dbReference type="EMBL" id="ROO27942.1"/>
    </source>
</evidence>
<dbReference type="Proteomes" id="UP000285310">
    <property type="component" value="Unassembled WGS sequence"/>
</dbReference>
<keyword evidence="3" id="KW-1185">Reference proteome</keyword>
<organism evidence="2 3">
    <name type="scientific">Salinisphaera japonica YTM-1</name>
    <dbReference type="NCBI Taxonomy" id="1209778"/>
    <lineage>
        <taxon>Bacteria</taxon>
        <taxon>Pseudomonadati</taxon>
        <taxon>Pseudomonadota</taxon>
        <taxon>Gammaproteobacteria</taxon>
        <taxon>Salinisphaerales</taxon>
        <taxon>Salinisphaeraceae</taxon>
        <taxon>Salinisphaera</taxon>
    </lineage>
</organism>
<evidence type="ECO:0000256" key="1">
    <source>
        <dbReference type="SAM" id="Phobius"/>
    </source>
</evidence>
<feature type="transmembrane region" description="Helical" evidence="1">
    <location>
        <begin position="20"/>
        <end position="42"/>
    </location>
</feature>
<comment type="caution">
    <text evidence="2">The sequence shown here is derived from an EMBL/GenBank/DDBJ whole genome shotgun (WGS) entry which is preliminary data.</text>
</comment>
<keyword evidence="1" id="KW-0472">Membrane</keyword>
<sequence>MPAFDAEAFEAGVSSVLDVLMALALVTGLSAGASLWASAGAAKHSESPVIARPYR</sequence>
<reference evidence="2 3" key="1">
    <citation type="submission" date="2013-10" db="EMBL/GenBank/DDBJ databases">
        <title>Salinisphaera japonica YTM-1 Genome Sequencing.</title>
        <authorList>
            <person name="Lai Q."/>
            <person name="Li C."/>
            <person name="Shao Z."/>
        </authorList>
    </citation>
    <scope>NUCLEOTIDE SEQUENCE [LARGE SCALE GENOMIC DNA]</scope>
    <source>
        <strain evidence="2 3">YTM-1</strain>
    </source>
</reference>
<accession>A0A423PQV1</accession>
<protein>
    <submittedName>
        <fullName evidence="2">Uncharacterized protein</fullName>
    </submittedName>
</protein>
<gene>
    <name evidence="2" type="ORF">SAJA_08850</name>
</gene>
<name>A0A423PQV1_9GAMM</name>
<dbReference type="EMBL" id="AYKG01000024">
    <property type="protein sequence ID" value="ROO27942.1"/>
    <property type="molecule type" value="Genomic_DNA"/>
</dbReference>
<keyword evidence="1" id="KW-0812">Transmembrane</keyword>
<keyword evidence="1" id="KW-1133">Transmembrane helix</keyword>
<dbReference type="AlphaFoldDB" id="A0A423PQV1"/>
<proteinExistence type="predicted"/>
<evidence type="ECO:0000313" key="3">
    <source>
        <dbReference type="Proteomes" id="UP000285310"/>
    </source>
</evidence>
<dbReference type="InParanoid" id="A0A423PQV1"/>